<feature type="transmembrane region" description="Helical" evidence="5">
    <location>
        <begin position="7"/>
        <end position="27"/>
    </location>
</feature>
<feature type="transmembrane region" description="Helical" evidence="5">
    <location>
        <begin position="204"/>
        <end position="224"/>
    </location>
</feature>
<keyword evidence="3 5" id="KW-1133">Transmembrane helix</keyword>
<organism evidence="6 7">
    <name type="scientific">Acrobeloides nanus</name>
    <dbReference type="NCBI Taxonomy" id="290746"/>
    <lineage>
        <taxon>Eukaryota</taxon>
        <taxon>Metazoa</taxon>
        <taxon>Ecdysozoa</taxon>
        <taxon>Nematoda</taxon>
        <taxon>Chromadorea</taxon>
        <taxon>Rhabditida</taxon>
        <taxon>Tylenchina</taxon>
        <taxon>Cephalobomorpha</taxon>
        <taxon>Cephaloboidea</taxon>
        <taxon>Cephalobidae</taxon>
        <taxon>Acrobeloides</taxon>
    </lineage>
</organism>
<dbReference type="Gene3D" id="1.20.1740.10">
    <property type="entry name" value="Amino acid/polyamine transporter I"/>
    <property type="match status" value="1"/>
</dbReference>
<evidence type="ECO:0000256" key="4">
    <source>
        <dbReference type="ARBA" id="ARBA00023136"/>
    </source>
</evidence>
<dbReference type="Pfam" id="PF13520">
    <property type="entry name" value="AA_permease_2"/>
    <property type="match status" value="1"/>
</dbReference>
<feature type="transmembrane region" description="Helical" evidence="5">
    <location>
        <begin position="39"/>
        <end position="61"/>
    </location>
</feature>
<dbReference type="InterPro" id="IPR002293">
    <property type="entry name" value="AA/rel_permease1"/>
</dbReference>
<keyword evidence="6" id="KW-1185">Reference proteome</keyword>
<accession>A0A914ED19</accession>
<feature type="transmembrane region" description="Helical" evidence="5">
    <location>
        <begin position="365"/>
        <end position="382"/>
    </location>
</feature>
<feature type="transmembrane region" description="Helical" evidence="5">
    <location>
        <begin position="82"/>
        <end position="101"/>
    </location>
</feature>
<feature type="transmembrane region" description="Helical" evidence="5">
    <location>
        <begin position="285"/>
        <end position="306"/>
    </location>
</feature>
<dbReference type="PANTHER" id="PTHR11785:SF523">
    <property type="entry name" value="AMINO ACID TRANSPORTER PROTEIN 6"/>
    <property type="match status" value="1"/>
</dbReference>
<keyword evidence="2 5" id="KW-0812">Transmembrane</keyword>
<feature type="transmembrane region" description="Helical" evidence="5">
    <location>
        <begin position="394"/>
        <end position="413"/>
    </location>
</feature>
<protein>
    <submittedName>
        <fullName evidence="7">Uncharacterized protein</fullName>
    </submittedName>
</protein>
<reference evidence="7" key="1">
    <citation type="submission" date="2022-11" db="UniProtKB">
        <authorList>
            <consortium name="WormBaseParasite"/>
        </authorList>
    </citation>
    <scope>IDENTIFICATION</scope>
</reference>
<evidence type="ECO:0000256" key="5">
    <source>
        <dbReference type="SAM" id="Phobius"/>
    </source>
</evidence>
<dbReference type="InterPro" id="IPR050598">
    <property type="entry name" value="AminoAcid_Transporter"/>
</dbReference>
<evidence type="ECO:0000313" key="7">
    <source>
        <dbReference type="WBParaSite" id="ACRNAN_scaffold737.g30592.t1"/>
    </source>
</evidence>
<evidence type="ECO:0000256" key="2">
    <source>
        <dbReference type="ARBA" id="ARBA00022692"/>
    </source>
</evidence>
<sequence>MVNHNKMGLLGAISYIIGNIIGSGIFITPTSIIECTNSVGLSLSIWIVAAIISMVGALIYVELGTSIRKSGADFAYICYVKWYPIAVAFMFVGCILIYPATTAIQSETFAEYIIKGLKIQFAEPYQNYLAKKLIAFSLIWLLMFLNFFSVKTFVQRFQILASIAKLVATAIVIGTGFYFLIFKAETGNLQNMFHNSTWKPGKLVTALFAGLYSYDGWDILNFGAEEIDNPRRTMPLAIIIGMTIVAIIYLAINLSYFVVLTVPQFEASDAVAVSLAQAKLGEFQYVMPFFISILLIGSLNSTMFAASRYLHAAARHGNLPSFISCTNKCHDSPRAALFVHIILAMGFSFAGNLEQLISYVAFAQWSQRAFTMLALLYIRFWHLPVHPNAMRTPIILPILFFINCVGLVGVTIGQNFSDAAVGIGIIIGGFLVFFIFMWDRALPSREWYRRNASVANEKIAIVFQVLFNGMIDLGGDEEESEENVKSSSVIANEKISTGVYDNIAMDRFSLASAIDVDSKKKF</sequence>
<comment type="subcellular location">
    <subcellularLocation>
        <location evidence="1">Membrane</location>
        <topology evidence="1">Multi-pass membrane protein</topology>
    </subcellularLocation>
</comment>
<dbReference type="Proteomes" id="UP000887540">
    <property type="component" value="Unplaced"/>
</dbReference>
<feature type="transmembrane region" description="Helical" evidence="5">
    <location>
        <begin position="236"/>
        <end position="259"/>
    </location>
</feature>
<dbReference type="GO" id="GO:0016020">
    <property type="term" value="C:membrane"/>
    <property type="evidence" value="ECO:0007669"/>
    <property type="project" value="UniProtKB-SubCell"/>
</dbReference>
<evidence type="ECO:0000256" key="1">
    <source>
        <dbReference type="ARBA" id="ARBA00004141"/>
    </source>
</evidence>
<dbReference type="PANTHER" id="PTHR11785">
    <property type="entry name" value="AMINO ACID TRANSPORTER"/>
    <property type="match status" value="1"/>
</dbReference>
<proteinExistence type="predicted"/>
<feature type="transmembrane region" description="Helical" evidence="5">
    <location>
        <begin position="133"/>
        <end position="154"/>
    </location>
</feature>
<dbReference type="GO" id="GO:0015179">
    <property type="term" value="F:L-amino acid transmembrane transporter activity"/>
    <property type="evidence" value="ECO:0007669"/>
    <property type="project" value="TreeGrafter"/>
</dbReference>
<feature type="transmembrane region" description="Helical" evidence="5">
    <location>
        <begin position="419"/>
        <end position="438"/>
    </location>
</feature>
<keyword evidence="4 5" id="KW-0472">Membrane</keyword>
<dbReference type="AlphaFoldDB" id="A0A914ED19"/>
<evidence type="ECO:0000256" key="3">
    <source>
        <dbReference type="ARBA" id="ARBA00022989"/>
    </source>
</evidence>
<dbReference type="PIRSF" id="PIRSF006060">
    <property type="entry name" value="AA_transporter"/>
    <property type="match status" value="1"/>
</dbReference>
<feature type="transmembrane region" description="Helical" evidence="5">
    <location>
        <begin position="166"/>
        <end position="184"/>
    </location>
</feature>
<name>A0A914ED19_9BILA</name>
<dbReference type="WBParaSite" id="ACRNAN_scaffold737.g30592.t1">
    <property type="protein sequence ID" value="ACRNAN_scaffold737.g30592.t1"/>
    <property type="gene ID" value="ACRNAN_scaffold737.g30592"/>
</dbReference>
<dbReference type="FunFam" id="1.20.1740.10:FF:000058">
    <property type="entry name" value="Amino Acid Transporter"/>
    <property type="match status" value="1"/>
</dbReference>
<evidence type="ECO:0000313" key="6">
    <source>
        <dbReference type="Proteomes" id="UP000887540"/>
    </source>
</evidence>
<feature type="transmembrane region" description="Helical" evidence="5">
    <location>
        <begin position="335"/>
        <end position="353"/>
    </location>
</feature>